<keyword evidence="1" id="KW-1133">Transmembrane helix</keyword>
<comment type="caution">
    <text evidence="3">The sequence shown here is derived from an EMBL/GenBank/DDBJ whole genome shotgun (WGS) entry which is preliminary data.</text>
</comment>
<feature type="transmembrane region" description="Helical" evidence="1">
    <location>
        <begin position="12"/>
        <end position="30"/>
    </location>
</feature>
<proteinExistence type="predicted"/>
<evidence type="ECO:0000313" key="3">
    <source>
        <dbReference type="EMBL" id="ELZ10991.1"/>
    </source>
</evidence>
<keyword evidence="4" id="KW-1185">Reference proteome</keyword>
<gene>
    <name evidence="3" type="ORF">C479_09278</name>
</gene>
<dbReference type="EMBL" id="AOIQ01000014">
    <property type="protein sequence ID" value="ELZ10991.1"/>
    <property type="molecule type" value="Genomic_DNA"/>
</dbReference>
<keyword evidence="1" id="KW-0812">Transmembrane</keyword>
<evidence type="ECO:0000259" key="2">
    <source>
        <dbReference type="Pfam" id="PF07760"/>
    </source>
</evidence>
<organism evidence="3 4">
    <name type="scientific">Halovivax asiaticus JCM 14624</name>
    <dbReference type="NCBI Taxonomy" id="1227490"/>
    <lineage>
        <taxon>Archaea</taxon>
        <taxon>Methanobacteriati</taxon>
        <taxon>Methanobacteriota</taxon>
        <taxon>Stenosarchaea group</taxon>
        <taxon>Halobacteria</taxon>
        <taxon>Halobacteriales</taxon>
        <taxon>Natrialbaceae</taxon>
        <taxon>Halovivax</taxon>
    </lineage>
</organism>
<sequence length="356" mass="37113">MELRNLRGYLDLLVALSWVVLAAAVVAVSLHGIVRLVLLVPIVVFLPGYAVVSLSYPTAGSPTTESANGGSNAGLRARFARDNHAIGGVERIPLAIVWSLVVVPGIALGVHFSPSPIAAEPLQAGVFGVTAALLVAATVARARHPANERFVASLPRLPDRSSGFGSASSPLGTQASSTSHPGARLLLVVSLLVLASSVGYAFAASPHDERFTELSIQSGEVTNETTALYPSTLVDGQAADFEFAVGNHEGSSVEYEYVVALQHLDGSDAEPVVVDERAAERGEFELADGETRTVTADVTPETTGDDVRIVVLLYRDGAPADPSLENAYRSLRLPVDVTASDSVAASSARQAPGSDR</sequence>
<feature type="transmembrane region" description="Helical" evidence="1">
    <location>
        <begin position="36"/>
        <end position="56"/>
    </location>
</feature>
<reference evidence="3 4" key="1">
    <citation type="journal article" date="2014" name="PLoS Genet.">
        <title>Phylogenetically driven sequencing of extremely halophilic archaea reveals strategies for static and dynamic osmo-response.</title>
        <authorList>
            <person name="Becker E.A."/>
            <person name="Seitzer P.M."/>
            <person name="Tritt A."/>
            <person name="Larsen D."/>
            <person name="Krusor M."/>
            <person name="Yao A.I."/>
            <person name="Wu D."/>
            <person name="Madern D."/>
            <person name="Eisen J.A."/>
            <person name="Darling A.E."/>
            <person name="Facciotti M.T."/>
        </authorList>
    </citation>
    <scope>NUCLEOTIDE SEQUENCE [LARGE SCALE GENOMIC DNA]</scope>
    <source>
        <strain evidence="3 4">JCM 14624</strain>
    </source>
</reference>
<dbReference type="Pfam" id="PF07760">
    <property type="entry name" value="DUF1616"/>
    <property type="match status" value="1"/>
</dbReference>
<protein>
    <recommendedName>
        <fullName evidence="2">DUF1616 domain-containing protein</fullName>
    </recommendedName>
</protein>
<dbReference type="AlphaFoldDB" id="M0BJD6"/>
<keyword evidence="1" id="KW-0472">Membrane</keyword>
<feature type="domain" description="DUF1616" evidence="2">
    <location>
        <begin position="14"/>
        <end position="336"/>
    </location>
</feature>
<feature type="transmembrane region" description="Helical" evidence="1">
    <location>
        <begin position="185"/>
        <end position="203"/>
    </location>
</feature>
<dbReference type="InterPro" id="IPR011674">
    <property type="entry name" value="DUF1616"/>
</dbReference>
<feature type="transmembrane region" description="Helical" evidence="1">
    <location>
        <begin position="92"/>
        <end position="110"/>
    </location>
</feature>
<accession>M0BJD6</accession>
<dbReference type="STRING" id="1227490.C479_09278"/>
<evidence type="ECO:0000313" key="4">
    <source>
        <dbReference type="Proteomes" id="UP000011560"/>
    </source>
</evidence>
<dbReference type="Proteomes" id="UP000011560">
    <property type="component" value="Unassembled WGS sequence"/>
</dbReference>
<feature type="transmembrane region" description="Helical" evidence="1">
    <location>
        <begin position="122"/>
        <end position="140"/>
    </location>
</feature>
<evidence type="ECO:0000256" key="1">
    <source>
        <dbReference type="SAM" id="Phobius"/>
    </source>
</evidence>
<name>M0BJD6_9EURY</name>
<dbReference type="OrthoDB" id="82282at2157"/>
<dbReference type="RefSeq" id="WP_007701305.1">
    <property type="nucleotide sequence ID" value="NZ_AOIQ01000014.1"/>
</dbReference>